<dbReference type="EMBL" id="KK107109">
    <property type="protein sequence ID" value="EZA59293.1"/>
    <property type="molecule type" value="Genomic_DNA"/>
</dbReference>
<organism evidence="1 2">
    <name type="scientific">Ooceraea biroi</name>
    <name type="common">Clonal raider ant</name>
    <name type="synonym">Cerapachys biroi</name>
    <dbReference type="NCBI Taxonomy" id="2015173"/>
    <lineage>
        <taxon>Eukaryota</taxon>
        <taxon>Metazoa</taxon>
        <taxon>Ecdysozoa</taxon>
        <taxon>Arthropoda</taxon>
        <taxon>Hexapoda</taxon>
        <taxon>Insecta</taxon>
        <taxon>Pterygota</taxon>
        <taxon>Neoptera</taxon>
        <taxon>Endopterygota</taxon>
        <taxon>Hymenoptera</taxon>
        <taxon>Apocrita</taxon>
        <taxon>Aculeata</taxon>
        <taxon>Formicoidea</taxon>
        <taxon>Formicidae</taxon>
        <taxon>Dorylinae</taxon>
        <taxon>Ooceraea</taxon>
    </lineage>
</organism>
<dbReference type="Proteomes" id="UP000053097">
    <property type="component" value="Unassembled WGS sequence"/>
</dbReference>
<gene>
    <name evidence="1" type="ORF">X777_15937</name>
</gene>
<proteinExistence type="predicted"/>
<protein>
    <submittedName>
        <fullName evidence="1">Uncharacterized protein</fullName>
    </submittedName>
</protein>
<keyword evidence="2" id="KW-1185">Reference proteome</keyword>
<evidence type="ECO:0000313" key="1">
    <source>
        <dbReference type="EMBL" id="EZA59293.1"/>
    </source>
</evidence>
<name>A0A026WTK9_OOCBI</name>
<sequence>MLDLIRIHNEDIKDLVKGARRDCQLVRAPSLLCMHTVVETRLPHGDYYAVREREEEKEGRVSKGGALPWASATIGPALNRPTSTQVGRGARDILLTGTPEDSAGEVRVSLVSPALTARLVKVVVPGDDYAAAAVAAAIVVYTYVCGDACASVRLLVPVDLLHSTQFEPGVSDFASAGPTGSSPKDRTRRYFRVGSRCRVPSWEIAVPLEVQIVEFIQDYIGLPDSP</sequence>
<evidence type="ECO:0000313" key="2">
    <source>
        <dbReference type="Proteomes" id="UP000053097"/>
    </source>
</evidence>
<dbReference type="AlphaFoldDB" id="A0A026WTK9"/>
<accession>A0A026WTK9</accession>
<reference evidence="1 2" key="1">
    <citation type="journal article" date="2014" name="Curr. Biol.">
        <title>The genome of the clonal raider ant Cerapachys biroi.</title>
        <authorList>
            <person name="Oxley P.R."/>
            <person name="Ji L."/>
            <person name="Fetter-Pruneda I."/>
            <person name="McKenzie S.K."/>
            <person name="Li C."/>
            <person name="Hu H."/>
            <person name="Zhang G."/>
            <person name="Kronauer D.J."/>
        </authorList>
    </citation>
    <scope>NUCLEOTIDE SEQUENCE [LARGE SCALE GENOMIC DNA]</scope>
</reference>